<sequence>NILRILLQTVQHNLRIRRKLRPLSLEQAYSCTCFRFACKGCFHFLRCKLQSYMSRRKQRQRSLLDKGLD</sequence>
<evidence type="ECO:0000313" key="1">
    <source>
        <dbReference type="EMBL" id="JAA85224.1"/>
    </source>
</evidence>
<organism evidence="1">
    <name type="scientific">Pararge aegeria</name>
    <name type="common">speckled wood butterfly</name>
    <dbReference type="NCBI Taxonomy" id="116150"/>
    <lineage>
        <taxon>Eukaryota</taxon>
        <taxon>Metazoa</taxon>
        <taxon>Ecdysozoa</taxon>
        <taxon>Arthropoda</taxon>
        <taxon>Hexapoda</taxon>
        <taxon>Insecta</taxon>
        <taxon>Pterygota</taxon>
        <taxon>Neoptera</taxon>
        <taxon>Endopterygota</taxon>
        <taxon>Lepidoptera</taxon>
        <taxon>Glossata</taxon>
        <taxon>Ditrysia</taxon>
        <taxon>Papilionoidea</taxon>
        <taxon>Nymphalidae</taxon>
        <taxon>Satyrinae</taxon>
        <taxon>Satyrini</taxon>
        <taxon>Parargina</taxon>
        <taxon>Pararge</taxon>
    </lineage>
</organism>
<dbReference type="EMBL" id="GAIX01007336">
    <property type="protein sequence ID" value="JAA85224.1"/>
    <property type="molecule type" value="Transcribed_RNA"/>
</dbReference>
<reference evidence="1" key="2">
    <citation type="submission" date="2013-05" db="EMBL/GenBank/DDBJ databases">
        <authorList>
            <person name="Carter J.-M."/>
            <person name="Baker S.C."/>
            <person name="Pink R."/>
            <person name="Carter D.R.F."/>
            <person name="Collins A."/>
            <person name="Tomlin J."/>
            <person name="Gibbs M."/>
            <person name="Breuker C.J."/>
        </authorList>
    </citation>
    <scope>NUCLEOTIDE SEQUENCE</scope>
    <source>
        <tissue evidence="1">Ovary</tissue>
    </source>
</reference>
<name>S4P567_9NEOP</name>
<protein>
    <submittedName>
        <fullName evidence="1">Uncharacterized protein</fullName>
    </submittedName>
</protein>
<accession>S4P567</accession>
<reference evidence="1" key="1">
    <citation type="journal article" date="2013" name="BMC Genomics">
        <title>Unscrambling butterfly oogenesis.</title>
        <authorList>
            <person name="Carter J.M."/>
            <person name="Baker S.C."/>
            <person name="Pink R."/>
            <person name="Carter D.R."/>
            <person name="Collins A."/>
            <person name="Tomlin J."/>
            <person name="Gibbs M."/>
            <person name="Breuker C.J."/>
        </authorList>
    </citation>
    <scope>NUCLEOTIDE SEQUENCE</scope>
    <source>
        <tissue evidence="1">Ovary</tissue>
    </source>
</reference>
<feature type="non-terminal residue" evidence="1">
    <location>
        <position position="1"/>
    </location>
</feature>
<proteinExistence type="predicted"/>
<dbReference type="AlphaFoldDB" id="S4P567"/>